<dbReference type="Proteomes" id="UP000829401">
    <property type="component" value="Chromosome"/>
</dbReference>
<dbReference type="RefSeq" id="WP_021297930.1">
    <property type="nucleotide sequence ID" value="NZ_AURB01000164.1"/>
</dbReference>
<protein>
    <submittedName>
        <fullName evidence="1">Uncharacterized protein</fullName>
    </submittedName>
</protein>
<name>T0CUN7_ALIAG</name>
<dbReference type="AlphaFoldDB" id="T0CUN7"/>
<organism evidence="1 2">
    <name type="scientific">Alicyclobacillus acidoterrestris (strain ATCC 49025 / DSM 3922 / CIP 106132 / NCIMB 13137 / GD3B)</name>
    <dbReference type="NCBI Taxonomy" id="1356854"/>
    <lineage>
        <taxon>Bacteria</taxon>
        <taxon>Bacillati</taxon>
        <taxon>Bacillota</taxon>
        <taxon>Bacilli</taxon>
        <taxon>Bacillales</taxon>
        <taxon>Alicyclobacillaceae</taxon>
        <taxon>Alicyclobacillus</taxon>
    </lineage>
</organism>
<reference evidence="2" key="1">
    <citation type="journal article" date="2022" name="G3 (Bethesda)">
        <title>Unveiling the complete genome sequence of Alicyclobacillus acidoterrestris DSM 3922T, a taint-producing strain.</title>
        <authorList>
            <person name="Leonardo I.C."/>
            <person name="Barreto Crespo M.T."/>
            <person name="Gaspar F.B."/>
        </authorList>
    </citation>
    <scope>NUCLEOTIDE SEQUENCE [LARGE SCALE GENOMIC DNA]</scope>
    <source>
        <strain evidence="2">DSM 3922</strain>
    </source>
</reference>
<gene>
    <name evidence="1" type="ORF">K1I37_04970</name>
</gene>
<accession>T0CUN7</accession>
<dbReference type="EMBL" id="CP080467">
    <property type="protein sequence ID" value="UNO49864.1"/>
    <property type="molecule type" value="Genomic_DNA"/>
</dbReference>
<accession>A0A9E6ZVB6</accession>
<dbReference type="KEGG" id="aaco:K1I37_04970"/>
<evidence type="ECO:0000313" key="2">
    <source>
        <dbReference type="Proteomes" id="UP000829401"/>
    </source>
</evidence>
<proteinExistence type="predicted"/>
<sequence>MVVIGDIPDPEEFESDGGVVDTPFKTGAFDDRLGVVAAKEVEMPVNNIVIAASVPIIVFSR</sequence>
<keyword evidence="2" id="KW-1185">Reference proteome</keyword>
<evidence type="ECO:0000313" key="1">
    <source>
        <dbReference type="EMBL" id="UNO49864.1"/>
    </source>
</evidence>